<gene>
    <name evidence="2" type="primary">LOC142163153</name>
</gene>
<evidence type="ECO:0000313" key="2">
    <source>
        <dbReference type="RefSeq" id="XP_075076510.1"/>
    </source>
</evidence>
<dbReference type="RefSeq" id="XP_075076510.1">
    <property type="nucleotide sequence ID" value="XM_075220409.1"/>
</dbReference>
<keyword evidence="1" id="KW-1185">Reference proteome</keyword>
<name>A0AC58RUZ7_TOBAC</name>
<accession>A0AC58RUZ7</accession>
<reference evidence="1" key="1">
    <citation type="journal article" date="2014" name="Nat. Commun.">
        <title>The tobacco genome sequence and its comparison with those of tomato and potato.</title>
        <authorList>
            <person name="Sierro N."/>
            <person name="Battey J.N."/>
            <person name="Ouadi S."/>
            <person name="Bakaher N."/>
            <person name="Bovet L."/>
            <person name="Willig A."/>
            <person name="Goepfert S."/>
            <person name="Peitsch M.C."/>
            <person name="Ivanov N.V."/>
        </authorList>
    </citation>
    <scope>NUCLEOTIDE SEQUENCE [LARGE SCALE GENOMIC DNA]</scope>
</reference>
<reference evidence="2" key="2">
    <citation type="submission" date="2025-08" db="UniProtKB">
        <authorList>
            <consortium name="RefSeq"/>
        </authorList>
    </citation>
    <scope>IDENTIFICATION</scope>
    <source>
        <tissue evidence="2">Leaf</tissue>
    </source>
</reference>
<proteinExistence type="predicted"/>
<evidence type="ECO:0000313" key="1">
    <source>
        <dbReference type="Proteomes" id="UP000790787"/>
    </source>
</evidence>
<dbReference type="Proteomes" id="UP000790787">
    <property type="component" value="Chromosome 8"/>
</dbReference>
<organism evidence="1 2">
    <name type="scientific">Nicotiana tabacum</name>
    <name type="common">Common tobacco</name>
    <dbReference type="NCBI Taxonomy" id="4097"/>
    <lineage>
        <taxon>Eukaryota</taxon>
        <taxon>Viridiplantae</taxon>
        <taxon>Streptophyta</taxon>
        <taxon>Embryophyta</taxon>
        <taxon>Tracheophyta</taxon>
        <taxon>Spermatophyta</taxon>
        <taxon>Magnoliopsida</taxon>
        <taxon>eudicotyledons</taxon>
        <taxon>Gunneridae</taxon>
        <taxon>Pentapetalae</taxon>
        <taxon>asterids</taxon>
        <taxon>lamiids</taxon>
        <taxon>Solanales</taxon>
        <taxon>Solanaceae</taxon>
        <taxon>Nicotianoideae</taxon>
        <taxon>Nicotianeae</taxon>
        <taxon>Nicotiana</taxon>
    </lineage>
</organism>
<protein>
    <submittedName>
        <fullName evidence="2">Uncharacterized protein LOC142163153</fullName>
    </submittedName>
</protein>
<sequence>MECIRTVNYIVLVNRETTRPFNATKRLRQGDPTSPFLFALVIESLSRSLYELKKEPTFQHHPRCKKLDITHMSVADDLLLFARVYFCGVKQDVKKQIFDHLRFEQAKISSWTAKNLSYVGRVQLVQSVIFGIQVYWAQLFTFPAKNKEAIAKTCWDLSHKQDKLWIMWIDAYYIKQ</sequence>